<feature type="coiled-coil region" evidence="1">
    <location>
        <begin position="158"/>
        <end position="185"/>
    </location>
</feature>
<dbReference type="eggNOG" id="ENOG502S0Z5">
    <property type="taxonomic scope" value="Eukaryota"/>
</dbReference>
<dbReference type="STRING" id="1076935.U4LUM2"/>
<evidence type="ECO:0000313" key="4">
    <source>
        <dbReference type="Proteomes" id="UP000018144"/>
    </source>
</evidence>
<proteinExistence type="predicted"/>
<gene>
    <name evidence="3" type="ORF">PCON_02069</name>
</gene>
<dbReference type="Proteomes" id="UP000018144">
    <property type="component" value="Unassembled WGS sequence"/>
</dbReference>
<feature type="compositionally biased region" description="Low complexity" evidence="2">
    <location>
        <begin position="430"/>
        <end position="441"/>
    </location>
</feature>
<evidence type="ECO:0000313" key="3">
    <source>
        <dbReference type="EMBL" id="CCX33827.1"/>
    </source>
</evidence>
<protein>
    <submittedName>
        <fullName evidence="3">Uncharacterized protein</fullName>
    </submittedName>
</protein>
<dbReference type="OrthoDB" id="4092340at2759"/>
<accession>U4LUM2</accession>
<feature type="compositionally biased region" description="Low complexity" evidence="2">
    <location>
        <begin position="287"/>
        <end position="324"/>
    </location>
</feature>
<feature type="compositionally biased region" description="Polar residues" evidence="2">
    <location>
        <begin position="453"/>
        <end position="464"/>
    </location>
</feature>
<dbReference type="OMA" id="PGMGFYQ"/>
<feature type="region of interest" description="Disordered" evidence="2">
    <location>
        <begin position="367"/>
        <end position="514"/>
    </location>
</feature>
<feature type="compositionally biased region" description="Basic and acidic residues" evidence="2">
    <location>
        <begin position="391"/>
        <end position="404"/>
    </location>
</feature>
<keyword evidence="1" id="KW-0175">Coiled coil</keyword>
<reference evidence="3 4" key="1">
    <citation type="journal article" date="2013" name="PLoS Genet.">
        <title>The genome and development-dependent transcriptomes of Pyronema confluens: a window into fungal evolution.</title>
        <authorList>
            <person name="Traeger S."/>
            <person name="Altegoer F."/>
            <person name="Freitag M."/>
            <person name="Gabaldon T."/>
            <person name="Kempken F."/>
            <person name="Kumar A."/>
            <person name="Marcet-Houben M."/>
            <person name="Poggeler S."/>
            <person name="Stajich J.E."/>
            <person name="Nowrousian M."/>
        </authorList>
    </citation>
    <scope>NUCLEOTIDE SEQUENCE [LARGE SCALE GENOMIC DNA]</scope>
    <source>
        <strain evidence="4">CBS 100304</strain>
        <tissue evidence="3">Vegetative mycelium</tissue>
    </source>
</reference>
<sequence>MNAGGLAQMTYNGFQRDATPSYGSRGKGSHLRNISVTGTPSSSENQPVPTPKTARSQLLAGLRTAPKTPTPSSAADHGYDNHDSRYTGISVGWSGLNTGNTSMGPRGQRLPTPPTSSSPAIQVNDGDVEEYEWFDELNSKMGGIMLNQSAQVAHYQSQISAAAKVQQLQHQLAQLQMQQAAYSATPPMSPGLAMYGNNANGYSQYNNNPQYQYGTQGGNFVQQLTMQQLQHVYQLQQIQLQHQAQQAAALQIREQQIREYQAQRQQQQQQQQREHQYQQPIAQVEVNPPNNRSRSPPKLNLQQSSNSINNAQAPSAAANSSAAAGFRRGHRKASSLSTCTIVNNTEIAEAPKTSLPNLNNIPTTPMTATFAPGHASGTHPTRQPRGPPSIEELKAKPTSKDEGSKNFATRQRRRAVSKLVSASTERRTARSTSGTASAGGTMTPVSENEDFTFQETESVASGQGRNSRQSQRDDNSNNNSSDEGSANSGNRLGKKSLRPVLAQTATDKRRSAMF</sequence>
<name>U4LUM2_PYROM</name>
<feature type="region of interest" description="Disordered" evidence="2">
    <location>
        <begin position="99"/>
        <end position="122"/>
    </location>
</feature>
<evidence type="ECO:0000256" key="2">
    <source>
        <dbReference type="SAM" id="MobiDB-lite"/>
    </source>
</evidence>
<feature type="compositionally biased region" description="Low complexity" evidence="2">
    <location>
        <begin position="476"/>
        <end position="490"/>
    </location>
</feature>
<organism evidence="3 4">
    <name type="scientific">Pyronema omphalodes (strain CBS 100304)</name>
    <name type="common">Pyronema confluens</name>
    <dbReference type="NCBI Taxonomy" id="1076935"/>
    <lineage>
        <taxon>Eukaryota</taxon>
        <taxon>Fungi</taxon>
        <taxon>Dikarya</taxon>
        <taxon>Ascomycota</taxon>
        <taxon>Pezizomycotina</taxon>
        <taxon>Pezizomycetes</taxon>
        <taxon>Pezizales</taxon>
        <taxon>Pyronemataceae</taxon>
        <taxon>Pyronema</taxon>
    </lineage>
</organism>
<dbReference type="AlphaFoldDB" id="U4LUM2"/>
<keyword evidence="4" id="KW-1185">Reference proteome</keyword>
<evidence type="ECO:0000256" key="1">
    <source>
        <dbReference type="SAM" id="Coils"/>
    </source>
</evidence>
<dbReference type="EMBL" id="HF936249">
    <property type="protein sequence ID" value="CCX33827.1"/>
    <property type="molecule type" value="Genomic_DNA"/>
</dbReference>
<feature type="region of interest" description="Disordered" evidence="2">
    <location>
        <begin position="15"/>
        <end position="54"/>
    </location>
</feature>
<feature type="compositionally biased region" description="Polar residues" evidence="2">
    <location>
        <begin position="32"/>
        <end position="47"/>
    </location>
</feature>
<feature type="region of interest" description="Disordered" evidence="2">
    <location>
        <begin position="285"/>
        <end position="337"/>
    </location>
</feature>